<evidence type="ECO:0000256" key="4">
    <source>
        <dbReference type="ARBA" id="ARBA00022840"/>
    </source>
</evidence>
<proteinExistence type="predicted"/>
<keyword evidence="4" id="KW-0067">ATP-binding</keyword>
<dbReference type="SUPFAM" id="SSF56112">
    <property type="entry name" value="Protein kinase-like (PK-like)"/>
    <property type="match status" value="1"/>
</dbReference>
<keyword evidence="1" id="KW-0808">Transferase</keyword>
<dbReference type="Proteomes" id="UP000240009">
    <property type="component" value="Unassembled WGS sequence"/>
</dbReference>
<dbReference type="InterPro" id="IPR002589">
    <property type="entry name" value="Macro_dom"/>
</dbReference>
<dbReference type="SUPFAM" id="SSF52949">
    <property type="entry name" value="Macro domain-like"/>
    <property type="match status" value="1"/>
</dbReference>
<dbReference type="InterPro" id="IPR011009">
    <property type="entry name" value="Kinase-like_dom_sf"/>
</dbReference>
<dbReference type="GO" id="GO:0005524">
    <property type="term" value="F:ATP binding"/>
    <property type="evidence" value="ECO:0007669"/>
    <property type="project" value="UniProtKB-KW"/>
</dbReference>
<evidence type="ECO:0000256" key="5">
    <source>
        <dbReference type="SAM" id="MobiDB-lite"/>
    </source>
</evidence>
<dbReference type="Gene3D" id="3.40.220.10">
    <property type="entry name" value="Leucine Aminopeptidase, subunit E, domain 1"/>
    <property type="match status" value="1"/>
</dbReference>
<evidence type="ECO:0000256" key="2">
    <source>
        <dbReference type="ARBA" id="ARBA00022741"/>
    </source>
</evidence>
<comment type="caution">
    <text evidence="8">The sequence shown here is derived from an EMBL/GenBank/DDBJ whole genome shotgun (WGS) entry which is preliminary data.</text>
</comment>
<dbReference type="SMART" id="SM00506">
    <property type="entry name" value="A1pp"/>
    <property type="match status" value="1"/>
</dbReference>
<dbReference type="PANTHER" id="PTHR43289:SF6">
    <property type="entry name" value="SERINE_THREONINE-PROTEIN KINASE NEKL-3"/>
    <property type="match status" value="1"/>
</dbReference>
<feature type="compositionally biased region" description="Polar residues" evidence="5">
    <location>
        <begin position="95"/>
        <end position="115"/>
    </location>
</feature>
<dbReference type="PANTHER" id="PTHR43289">
    <property type="entry name" value="MITOGEN-ACTIVATED PROTEIN KINASE KINASE KINASE 20-RELATED"/>
    <property type="match status" value="1"/>
</dbReference>
<reference evidence="8 9" key="1">
    <citation type="submission" date="2018-02" db="EMBL/GenBank/DDBJ databases">
        <title>Comparative genomes isolates from brazilian mangrove.</title>
        <authorList>
            <person name="Araujo J.E."/>
            <person name="Taketani R.G."/>
            <person name="Silva M.C.P."/>
            <person name="Loureco M.V."/>
            <person name="Andreote F.D."/>
        </authorList>
    </citation>
    <scope>NUCLEOTIDE SEQUENCE [LARGE SCALE GENOMIC DNA]</scope>
    <source>
        <strain evidence="8 9">HEX-2 MGV</strain>
    </source>
</reference>
<dbReference type="Pfam" id="PF00069">
    <property type="entry name" value="Pkinase"/>
    <property type="match status" value="1"/>
</dbReference>
<evidence type="ECO:0000256" key="3">
    <source>
        <dbReference type="ARBA" id="ARBA00022777"/>
    </source>
</evidence>
<evidence type="ECO:0000259" key="6">
    <source>
        <dbReference type="PROSITE" id="PS50011"/>
    </source>
</evidence>
<sequence>MKDDTTRGVWFPLYQEFVERWAADSPPDLGGFISRVSPDERFDLFRQLVMLDVCERQKRGLEAGKAYYSARFPEFQPLIQNVFDRIVEELGETRGSGSTSRDTHTNFSLDQTSSHGDPHTQHLWEALQDCQAHPNEVIGLQAGEYQFLELIAQGGMGTVYRARHRTLDRLAAIKLMRPEASTDRFIREAKLLARIRSPHVVSVYDFSVLPKGSPLIVMEWIEGVDLKRIIKDSPDHIPEEKIIQWMQQVCEGMNAAAKLGVTHRDVKPSNILIDRDGYALVADFGLARSGISSTDFSISGNMMGTPLYMAPEQAEDPRNVDVRSDIYAFGGTFYHAVTGQPPFVGETAFSILFKHKMEPIVPPKTHNPNISDRVNDIIERCLAKSPRDRFQSFDEILSQLRSPADSVSPWQFSDSKILQSFRAMFEDQKNDYIHHPEKFLRPDPYYLPNGRRLEIVCGDVTKQHVDAIVSSTDCRLSLDMGLAKAVADAGGPLIEFDIRRLGINRVPPGRVIVTPGSELPALYVFHSITRSEVTGVTPSRDLISEIVSNCMYNATTLGIESIAFPLIGTGISRFTEEVCLDTLFRNLVRRLLYEPTSLKIARIVIRPTKDKEQIV</sequence>
<accession>A0A2S8GBY6</accession>
<dbReference type="AlphaFoldDB" id="A0A2S8GBY6"/>
<name>A0A2S8GBY6_9BACT</name>
<keyword evidence="3" id="KW-0418">Kinase</keyword>
<evidence type="ECO:0000256" key="1">
    <source>
        <dbReference type="ARBA" id="ARBA00022679"/>
    </source>
</evidence>
<dbReference type="CDD" id="cd14014">
    <property type="entry name" value="STKc_PknB_like"/>
    <property type="match status" value="1"/>
</dbReference>
<feature type="region of interest" description="Disordered" evidence="5">
    <location>
        <begin position="93"/>
        <end position="119"/>
    </location>
</feature>
<protein>
    <submittedName>
        <fullName evidence="8">Uncharacterized protein</fullName>
    </submittedName>
</protein>
<evidence type="ECO:0000313" key="9">
    <source>
        <dbReference type="Proteomes" id="UP000240009"/>
    </source>
</evidence>
<dbReference type="SMART" id="SM00220">
    <property type="entry name" value="S_TKc"/>
    <property type="match status" value="1"/>
</dbReference>
<dbReference type="InterPro" id="IPR008271">
    <property type="entry name" value="Ser/Thr_kinase_AS"/>
</dbReference>
<gene>
    <name evidence="8" type="ORF">C5Y96_00150</name>
</gene>
<evidence type="ECO:0000259" key="7">
    <source>
        <dbReference type="PROSITE" id="PS51154"/>
    </source>
</evidence>
<evidence type="ECO:0000313" key="8">
    <source>
        <dbReference type="EMBL" id="PQO41820.1"/>
    </source>
</evidence>
<dbReference type="PROSITE" id="PS50011">
    <property type="entry name" value="PROTEIN_KINASE_DOM"/>
    <property type="match status" value="1"/>
</dbReference>
<dbReference type="Pfam" id="PF01661">
    <property type="entry name" value="Macro"/>
    <property type="match status" value="1"/>
</dbReference>
<organism evidence="8 9">
    <name type="scientific">Blastopirellula marina</name>
    <dbReference type="NCBI Taxonomy" id="124"/>
    <lineage>
        <taxon>Bacteria</taxon>
        <taxon>Pseudomonadati</taxon>
        <taxon>Planctomycetota</taxon>
        <taxon>Planctomycetia</taxon>
        <taxon>Pirellulales</taxon>
        <taxon>Pirellulaceae</taxon>
        <taxon>Blastopirellula</taxon>
    </lineage>
</organism>
<dbReference type="Gene3D" id="3.30.200.20">
    <property type="entry name" value="Phosphorylase Kinase, domain 1"/>
    <property type="match status" value="1"/>
</dbReference>
<feature type="domain" description="Protein kinase" evidence="6">
    <location>
        <begin position="145"/>
        <end position="411"/>
    </location>
</feature>
<dbReference type="InterPro" id="IPR000719">
    <property type="entry name" value="Prot_kinase_dom"/>
</dbReference>
<feature type="domain" description="Macro" evidence="7">
    <location>
        <begin position="440"/>
        <end position="615"/>
    </location>
</feature>
<dbReference type="EMBL" id="PUIA01000001">
    <property type="protein sequence ID" value="PQO41820.1"/>
    <property type="molecule type" value="Genomic_DNA"/>
</dbReference>
<dbReference type="PROSITE" id="PS00108">
    <property type="entry name" value="PROTEIN_KINASE_ST"/>
    <property type="match status" value="1"/>
</dbReference>
<dbReference type="Gene3D" id="1.10.510.10">
    <property type="entry name" value="Transferase(Phosphotransferase) domain 1"/>
    <property type="match status" value="1"/>
</dbReference>
<dbReference type="GO" id="GO:0004674">
    <property type="term" value="F:protein serine/threonine kinase activity"/>
    <property type="evidence" value="ECO:0007669"/>
    <property type="project" value="TreeGrafter"/>
</dbReference>
<keyword evidence="2" id="KW-0547">Nucleotide-binding</keyword>
<dbReference type="InterPro" id="IPR043472">
    <property type="entry name" value="Macro_dom-like"/>
</dbReference>
<dbReference type="PROSITE" id="PS51154">
    <property type="entry name" value="MACRO"/>
    <property type="match status" value="1"/>
</dbReference>